<dbReference type="Gene3D" id="1.10.1130.10">
    <property type="entry name" value="Flavocytochrome C3, Chain A"/>
    <property type="match status" value="1"/>
</dbReference>
<dbReference type="AlphaFoldDB" id="A0AAE6SIC7"/>
<dbReference type="PANTHER" id="PTHR35038">
    <property type="entry name" value="DISSIMILATORY SULFITE REDUCTASE SIRA"/>
    <property type="match status" value="1"/>
</dbReference>
<proteinExistence type="predicted"/>
<feature type="domain" description="Cytochrome c-type protein NrfB-like" evidence="3">
    <location>
        <begin position="86"/>
        <end position="196"/>
    </location>
</feature>
<dbReference type="RefSeq" id="WP_041205646.1">
    <property type="nucleotide sequence ID" value="NZ_CAAKNK010000432.1"/>
</dbReference>
<dbReference type="Pfam" id="PF22678">
    <property type="entry name" value="Cytochrom_c_NrfB-like"/>
    <property type="match status" value="1"/>
</dbReference>
<dbReference type="GO" id="GO:0042597">
    <property type="term" value="C:periplasmic space"/>
    <property type="evidence" value="ECO:0007669"/>
    <property type="project" value="InterPro"/>
</dbReference>
<dbReference type="NCBIfam" id="NF008659">
    <property type="entry name" value="PRK11659.1"/>
    <property type="match status" value="1"/>
</dbReference>
<dbReference type="Gene3D" id="3.90.10.10">
    <property type="entry name" value="Cytochrome C3"/>
    <property type="match status" value="1"/>
</dbReference>
<dbReference type="InterPro" id="IPR036280">
    <property type="entry name" value="Multihaem_cyt_sf"/>
</dbReference>
<evidence type="ECO:0000259" key="3">
    <source>
        <dbReference type="Pfam" id="PF22678"/>
    </source>
</evidence>
<keyword evidence="1 2" id="KW-0732">Signal</keyword>
<dbReference type="NCBIfam" id="TIGR03146">
    <property type="entry name" value="cyt_nit_nrfB"/>
    <property type="match status" value="1"/>
</dbReference>
<dbReference type="InterPro" id="IPR053875">
    <property type="entry name" value="Cytochrom_c_NrfB-like_dom"/>
</dbReference>
<evidence type="ECO:0000313" key="5">
    <source>
        <dbReference type="Proteomes" id="UP000463871"/>
    </source>
</evidence>
<dbReference type="GO" id="GO:0016491">
    <property type="term" value="F:oxidoreductase activity"/>
    <property type="evidence" value="ECO:0007669"/>
    <property type="project" value="TreeGrafter"/>
</dbReference>
<dbReference type="InterPro" id="IPR051829">
    <property type="entry name" value="Multiheme_Cytochr_ET"/>
</dbReference>
<organism evidence="4 5">
    <name type="scientific">Aeromonas media</name>
    <dbReference type="NCBI Taxonomy" id="651"/>
    <lineage>
        <taxon>Bacteria</taxon>
        <taxon>Pseudomonadati</taxon>
        <taxon>Pseudomonadota</taxon>
        <taxon>Gammaproteobacteria</taxon>
        <taxon>Aeromonadales</taxon>
        <taxon>Aeromonadaceae</taxon>
        <taxon>Aeromonas</taxon>
    </lineage>
</organism>
<evidence type="ECO:0000313" key="4">
    <source>
        <dbReference type="EMBL" id="QHQ51194.1"/>
    </source>
</evidence>
<sequence>MGDLTMDFLRLMLMAAMLLTSLQGQAADAANAPAALPATPVSATHEVEFLRSPDKACTDCHKEQTEGMHGKHGQATNPNNLAPVTCTNCHGQPSSQHREGVKDVMRFSDSFNDKQSALADKQSGLAEKQSTESYPIAEQNGVCMSCHEPKVLREALWAHDVHATKLTCTSCHQLHPAKEPMAEIPEKSRIKLCVDCHSKQHQAKVAGLPSNAGKEAP</sequence>
<dbReference type="PANTHER" id="PTHR35038:SF5">
    <property type="entry name" value="CYTOCHROME C-TYPE PROTEIN NRFB"/>
    <property type="match status" value="1"/>
</dbReference>
<protein>
    <submittedName>
        <fullName evidence="4">Cytochrome c nitrite reductase pentaheme subunit</fullName>
    </submittedName>
</protein>
<dbReference type="EMBL" id="CP047962">
    <property type="protein sequence ID" value="QHQ51194.1"/>
    <property type="molecule type" value="Genomic_DNA"/>
</dbReference>
<reference evidence="4 5" key="1">
    <citation type="submission" date="2020-01" db="EMBL/GenBank/DDBJ databases">
        <title>Complete genome of Aeromonas media MC64.</title>
        <authorList>
            <person name="Cao G."/>
            <person name="Fu J."/>
            <person name="Zhong C."/>
        </authorList>
    </citation>
    <scope>NUCLEOTIDE SEQUENCE [LARGE SCALE GENOMIC DNA]</scope>
    <source>
        <strain evidence="4 5">MC64</strain>
    </source>
</reference>
<dbReference type="SUPFAM" id="SSF48695">
    <property type="entry name" value="Multiheme cytochromes"/>
    <property type="match status" value="1"/>
</dbReference>
<feature type="chain" id="PRO_5042142425" evidence="2">
    <location>
        <begin position="27"/>
        <end position="217"/>
    </location>
</feature>
<name>A0AAE6SIC7_AERME</name>
<feature type="signal peptide" evidence="2">
    <location>
        <begin position="1"/>
        <end position="26"/>
    </location>
</feature>
<evidence type="ECO:0000256" key="1">
    <source>
        <dbReference type="ARBA" id="ARBA00022729"/>
    </source>
</evidence>
<evidence type="ECO:0000256" key="2">
    <source>
        <dbReference type="SAM" id="SignalP"/>
    </source>
</evidence>
<dbReference type="GO" id="GO:0020037">
    <property type="term" value="F:heme binding"/>
    <property type="evidence" value="ECO:0007669"/>
    <property type="project" value="InterPro"/>
</dbReference>
<accession>A0AAE6SIC7</accession>
<dbReference type="Proteomes" id="UP000463871">
    <property type="component" value="Chromosome"/>
</dbReference>
<dbReference type="InterPro" id="IPR017564">
    <property type="entry name" value="Cyt_c_NrfB"/>
</dbReference>
<gene>
    <name evidence="4" type="primary">nrfB</name>
    <name evidence="4" type="ORF">GWI30_10095</name>
</gene>